<dbReference type="AlphaFoldDB" id="A0A7Y3W6F1"/>
<comment type="similarity">
    <text evidence="2">Belongs to the metallo-beta-lactamase superfamily.</text>
</comment>
<evidence type="ECO:0000313" key="8">
    <source>
        <dbReference type="Proteomes" id="UP000536835"/>
    </source>
</evidence>
<dbReference type="PANTHER" id="PTHR42978">
    <property type="entry name" value="QUORUM-QUENCHING LACTONASE YTNP-RELATED-RELATED"/>
    <property type="match status" value="1"/>
</dbReference>
<dbReference type="SMART" id="SM00849">
    <property type="entry name" value="Lactamase_B"/>
    <property type="match status" value="1"/>
</dbReference>
<accession>A0A7Y3W6F1</accession>
<dbReference type="Gene3D" id="3.60.15.10">
    <property type="entry name" value="Ribonuclease Z/Hydroxyacylglutathione hydrolase-like"/>
    <property type="match status" value="1"/>
</dbReference>
<evidence type="ECO:0000256" key="4">
    <source>
        <dbReference type="ARBA" id="ARBA00022801"/>
    </source>
</evidence>
<protein>
    <submittedName>
        <fullName evidence="7">MBL fold metallo-hydrolase</fullName>
    </submittedName>
</protein>
<dbReference type="Pfam" id="PF00753">
    <property type="entry name" value="Lactamase_B"/>
    <property type="match status" value="1"/>
</dbReference>
<dbReference type="EMBL" id="JABFCX010000003">
    <property type="protein sequence ID" value="NNU17664.1"/>
    <property type="molecule type" value="Genomic_DNA"/>
</dbReference>
<dbReference type="InterPro" id="IPR051013">
    <property type="entry name" value="MBL_superfamily_lactonases"/>
</dbReference>
<evidence type="ECO:0000256" key="5">
    <source>
        <dbReference type="ARBA" id="ARBA00022833"/>
    </source>
</evidence>
<dbReference type="SUPFAM" id="SSF56281">
    <property type="entry name" value="Metallo-hydrolase/oxidoreductase"/>
    <property type="match status" value="1"/>
</dbReference>
<dbReference type="GO" id="GO:0016787">
    <property type="term" value="F:hydrolase activity"/>
    <property type="evidence" value="ECO:0007669"/>
    <property type="project" value="UniProtKB-KW"/>
</dbReference>
<evidence type="ECO:0000313" key="7">
    <source>
        <dbReference type="EMBL" id="NNU17664.1"/>
    </source>
</evidence>
<dbReference type="InterPro" id="IPR036866">
    <property type="entry name" value="RibonucZ/Hydroxyglut_hydro"/>
</dbReference>
<reference evidence="7 8" key="1">
    <citation type="submission" date="2020-05" db="EMBL/GenBank/DDBJ databases">
        <title>Parvularcula mediterraneae sp. nov., isolated from polypropylene straw from shallow seawater of the seashore of Laganas in Zakynthos island, Greece.</title>
        <authorList>
            <person name="Szabo I."/>
            <person name="Al-Omari J."/>
            <person name="Rado J."/>
            <person name="Szerdahelyi G.S."/>
        </authorList>
    </citation>
    <scope>NUCLEOTIDE SEQUENCE [LARGE SCALE GENOMIC DNA]</scope>
    <source>
        <strain evidence="7 8">ZS-1/3</strain>
    </source>
</reference>
<proteinExistence type="inferred from homology"/>
<feature type="domain" description="Metallo-beta-lactamase" evidence="6">
    <location>
        <begin position="81"/>
        <end position="285"/>
    </location>
</feature>
<name>A0A7Y3W6F1_9PROT</name>
<dbReference type="PANTHER" id="PTHR42978:SF2">
    <property type="entry name" value="102 KBASES UNSTABLE REGION: FROM 1 TO 119443"/>
    <property type="match status" value="1"/>
</dbReference>
<evidence type="ECO:0000256" key="3">
    <source>
        <dbReference type="ARBA" id="ARBA00022723"/>
    </source>
</evidence>
<keyword evidence="8" id="KW-1185">Reference proteome</keyword>
<dbReference type="InterPro" id="IPR001279">
    <property type="entry name" value="Metallo-B-lactamas"/>
</dbReference>
<comment type="cofactor">
    <cofactor evidence="1">
        <name>Zn(2+)</name>
        <dbReference type="ChEBI" id="CHEBI:29105"/>
    </cofactor>
</comment>
<sequence>MRRFLAFLILGLGVLGGLYWWAVENGTPAGTSYDFRLEELRAAASAPELDRPEAITAIDIGRANAPGFAVGKGLDFAPVEMAFTAYVIDFGGGTQIVVDAPGDRQIVEEELKGTFFPELYQELVAEMDNADAILVTHEHLDHLSLVPRHPRPENLGPALRLTPPQIEELPAFSQDGELRPPLDRLISERFRDPRAIAPGVAVLETPGHTEGSLTIFVQLQNGREYLLIGDIAWVMDNIENAKTRPRIMQTFFFDPPEDRALVQAQVRALHELQKAEPELVILPSHDAAQQDGLVREGVLLSPRP</sequence>
<dbReference type="GO" id="GO:0046872">
    <property type="term" value="F:metal ion binding"/>
    <property type="evidence" value="ECO:0007669"/>
    <property type="project" value="UniProtKB-KW"/>
</dbReference>
<dbReference type="RefSeq" id="WP_173201299.1">
    <property type="nucleotide sequence ID" value="NZ_JABFCX010000003.1"/>
</dbReference>
<keyword evidence="3" id="KW-0479">Metal-binding</keyword>
<comment type="caution">
    <text evidence="7">The sequence shown here is derived from an EMBL/GenBank/DDBJ whole genome shotgun (WGS) entry which is preliminary data.</text>
</comment>
<evidence type="ECO:0000256" key="1">
    <source>
        <dbReference type="ARBA" id="ARBA00001947"/>
    </source>
</evidence>
<organism evidence="7 8">
    <name type="scientific">Parvularcula mediterranea</name>
    <dbReference type="NCBI Taxonomy" id="2732508"/>
    <lineage>
        <taxon>Bacteria</taxon>
        <taxon>Pseudomonadati</taxon>
        <taxon>Pseudomonadota</taxon>
        <taxon>Alphaproteobacteria</taxon>
        <taxon>Parvularculales</taxon>
        <taxon>Parvularculaceae</taxon>
        <taxon>Parvularcula</taxon>
    </lineage>
</organism>
<dbReference type="Proteomes" id="UP000536835">
    <property type="component" value="Unassembled WGS sequence"/>
</dbReference>
<evidence type="ECO:0000259" key="6">
    <source>
        <dbReference type="SMART" id="SM00849"/>
    </source>
</evidence>
<gene>
    <name evidence="7" type="ORF">HK107_15135</name>
</gene>
<evidence type="ECO:0000256" key="2">
    <source>
        <dbReference type="ARBA" id="ARBA00007749"/>
    </source>
</evidence>
<keyword evidence="4 7" id="KW-0378">Hydrolase</keyword>
<keyword evidence="5" id="KW-0862">Zinc</keyword>